<feature type="domain" description="Peptidase C-terminal archaeal/bacterial" evidence="1">
    <location>
        <begin position="155"/>
        <end position="218"/>
    </location>
</feature>
<reference evidence="2 3" key="1">
    <citation type="submission" date="2023-04" db="EMBL/GenBank/DDBJ databases">
        <title>A novel bacteria isolated from coastal sediment.</title>
        <authorList>
            <person name="Liu X.-J."/>
            <person name="Du Z.-J."/>
        </authorList>
    </citation>
    <scope>NUCLEOTIDE SEQUENCE [LARGE SCALE GENOMIC DNA]</scope>
    <source>
        <strain evidence="2 3">SDUM461004</strain>
    </source>
</reference>
<comment type="caution">
    <text evidence="2">The sequence shown here is derived from an EMBL/GenBank/DDBJ whole genome shotgun (WGS) entry which is preliminary data.</text>
</comment>
<evidence type="ECO:0000313" key="2">
    <source>
        <dbReference type="EMBL" id="MDQ8196449.1"/>
    </source>
</evidence>
<evidence type="ECO:0000259" key="1">
    <source>
        <dbReference type="Pfam" id="PF04151"/>
    </source>
</evidence>
<gene>
    <name evidence="2" type="ORF">QEH59_18615</name>
</gene>
<feature type="non-terminal residue" evidence="2">
    <location>
        <position position="1"/>
    </location>
</feature>
<proteinExistence type="predicted"/>
<dbReference type="Proteomes" id="UP001243717">
    <property type="component" value="Unassembled WGS sequence"/>
</dbReference>
<dbReference type="EMBL" id="JARXIC010000100">
    <property type="protein sequence ID" value="MDQ8196449.1"/>
    <property type="molecule type" value="Genomic_DNA"/>
</dbReference>
<accession>A0ABU1ANS3</accession>
<sequence length="352" mass="36513">GTYSIAITAVAAPQTFAINIGDTIQDGTPSPGAGNIEFPASYDIYTFAGTAGDSIFIDRIAFSGTTNIDYTLIDPSGNELDSHELYQSDLGSIELPETGTYTLQVGNSSSDQTGTYSIAITAIPAPQTFAINIGDTIQDGAPSAGAGNIELPASYDIYTFAGTAGDSIFIDKIAFSGTTTIDYTVIAPSGNELGSRELYQSDLGSIELPETGTYTLQVGDSSSDQTGTYSIAITAVPAPQTFAINIGDTIQDGAPSAGAGNIEFPASYDIYTFAGAAGSSIYIENLGYSDITNVVYKLISPSGNELGSRQFYQADLGNIELPETGNYTLEVGHPGSDQTGSYSIAIIVHTAP</sequence>
<protein>
    <recommendedName>
        <fullName evidence="1">Peptidase C-terminal archaeal/bacterial domain-containing protein</fullName>
    </recommendedName>
</protein>
<evidence type="ECO:0000313" key="3">
    <source>
        <dbReference type="Proteomes" id="UP001243717"/>
    </source>
</evidence>
<feature type="domain" description="Peptidase C-terminal archaeal/bacterial" evidence="1">
    <location>
        <begin position="42"/>
        <end position="105"/>
    </location>
</feature>
<keyword evidence="3" id="KW-1185">Reference proteome</keyword>
<dbReference type="InterPro" id="IPR007280">
    <property type="entry name" value="Peptidase_C_arc/bac"/>
</dbReference>
<dbReference type="Pfam" id="PF04151">
    <property type="entry name" value="PPC"/>
    <property type="match status" value="2"/>
</dbReference>
<dbReference type="RefSeq" id="WP_308986881.1">
    <property type="nucleotide sequence ID" value="NZ_JARXIC010000100.1"/>
</dbReference>
<name>A0ABU1ANS3_9BACT</name>
<dbReference type="Gene3D" id="2.60.120.380">
    <property type="match status" value="3"/>
</dbReference>
<organism evidence="2 3">
    <name type="scientific">Thalassobacterium sedimentorum</name>
    <dbReference type="NCBI Taxonomy" id="3041258"/>
    <lineage>
        <taxon>Bacteria</taxon>
        <taxon>Pseudomonadati</taxon>
        <taxon>Verrucomicrobiota</taxon>
        <taxon>Opitutia</taxon>
        <taxon>Puniceicoccales</taxon>
        <taxon>Coraliomargaritaceae</taxon>
        <taxon>Thalassobacterium</taxon>
    </lineage>
</organism>